<dbReference type="PANTHER" id="PTHR39201">
    <property type="entry name" value="EXPORTED PROTEIN-RELATED"/>
    <property type="match status" value="1"/>
</dbReference>
<name>A0A1N7MXY2_9GAMM</name>
<dbReference type="Pfam" id="PF12682">
    <property type="entry name" value="Flavodoxin_4"/>
    <property type="match status" value="1"/>
</dbReference>
<dbReference type="PANTHER" id="PTHR39201:SF1">
    <property type="entry name" value="FLAVODOXIN-LIKE DOMAIN-CONTAINING PROTEIN"/>
    <property type="match status" value="1"/>
</dbReference>
<sequence>MSLFQWTGIILIALAVVVIGILGAVAGIEIYQSRQIAQLELAAKRVSGSDVGFSRTAVVYFSRSGNTGLAARHIASRLNAETIQLRAPAYELGPVGLANALSDANSLKTDPMAFPEVIPAVADLSGVDTIWIGSPVWLYSPAPPIWAFVEHNRFDGAHVVLFNTFNSNFGDDHIERLRAKVLVRGAASFEHRTVKRGRMTQQLTSEEMLRIIDEEWF</sequence>
<organism evidence="6 7">
    <name type="scientific">Thalassolituus maritimus</name>
    <dbReference type="NCBI Taxonomy" id="484498"/>
    <lineage>
        <taxon>Bacteria</taxon>
        <taxon>Pseudomonadati</taxon>
        <taxon>Pseudomonadota</taxon>
        <taxon>Gammaproteobacteria</taxon>
        <taxon>Oceanospirillales</taxon>
        <taxon>Oceanospirillaceae</taxon>
        <taxon>Thalassolituus</taxon>
    </lineage>
</organism>
<evidence type="ECO:0000256" key="3">
    <source>
        <dbReference type="ARBA" id="ARBA00022643"/>
    </source>
</evidence>
<keyword evidence="3" id="KW-0288">FMN</keyword>
<dbReference type="OrthoDB" id="9806505at2"/>
<evidence type="ECO:0000256" key="2">
    <source>
        <dbReference type="ARBA" id="ARBA00022630"/>
    </source>
</evidence>
<keyword evidence="2" id="KW-0285">Flavoprotein</keyword>
<keyword evidence="4" id="KW-0472">Membrane</keyword>
<dbReference type="GO" id="GO:0009055">
    <property type="term" value="F:electron transfer activity"/>
    <property type="evidence" value="ECO:0007669"/>
    <property type="project" value="InterPro"/>
</dbReference>
<evidence type="ECO:0000256" key="1">
    <source>
        <dbReference type="ARBA" id="ARBA00001917"/>
    </source>
</evidence>
<proteinExistence type="predicted"/>
<dbReference type="SUPFAM" id="SSF52218">
    <property type="entry name" value="Flavoproteins"/>
    <property type="match status" value="1"/>
</dbReference>
<reference evidence="7" key="1">
    <citation type="submission" date="2017-01" db="EMBL/GenBank/DDBJ databases">
        <authorList>
            <person name="Varghese N."/>
            <person name="Submissions S."/>
        </authorList>
    </citation>
    <scope>NUCLEOTIDE SEQUENCE [LARGE SCALE GENOMIC DNA]</scope>
    <source>
        <strain evidence="7">DSM 24913</strain>
    </source>
</reference>
<dbReference type="STRING" id="484498.SAMN05421686_10650"/>
<keyword evidence="4" id="KW-0812">Transmembrane</keyword>
<gene>
    <name evidence="6" type="ORF">SAMN05421686_10650</name>
</gene>
<dbReference type="GO" id="GO:0010181">
    <property type="term" value="F:FMN binding"/>
    <property type="evidence" value="ECO:0007669"/>
    <property type="project" value="InterPro"/>
</dbReference>
<dbReference type="Proteomes" id="UP000185639">
    <property type="component" value="Unassembled WGS sequence"/>
</dbReference>
<dbReference type="InterPro" id="IPR008254">
    <property type="entry name" value="Flavodoxin/NO_synth"/>
</dbReference>
<dbReference type="EMBL" id="FTOH01000006">
    <property type="protein sequence ID" value="SIS90940.1"/>
    <property type="molecule type" value="Genomic_DNA"/>
</dbReference>
<dbReference type="RefSeq" id="WP_076516222.1">
    <property type="nucleotide sequence ID" value="NZ_FTOH01000006.1"/>
</dbReference>
<keyword evidence="4" id="KW-1133">Transmembrane helix</keyword>
<accession>A0A1N7MXY2</accession>
<dbReference type="AlphaFoldDB" id="A0A1N7MXY2"/>
<feature type="transmembrane region" description="Helical" evidence="4">
    <location>
        <begin position="6"/>
        <end position="28"/>
    </location>
</feature>
<comment type="cofactor">
    <cofactor evidence="1">
        <name>FMN</name>
        <dbReference type="ChEBI" id="CHEBI:58210"/>
    </cofactor>
</comment>
<protein>
    <submittedName>
        <fullName evidence="6">Flavodoxin</fullName>
    </submittedName>
</protein>
<dbReference type="InterPro" id="IPR029039">
    <property type="entry name" value="Flavoprotein-like_sf"/>
</dbReference>
<dbReference type="PROSITE" id="PS00201">
    <property type="entry name" value="FLAVODOXIN"/>
    <property type="match status" value="1"/>
</dbReference>
<dbReference type="InterPro" id="IPR001226">
    <property type="entry name" value="Flavodoxin_CS"/>
</dbReference>
<evidence type="ECO:0000259" key="5">
    <source>
        <dbReference type="Pfam" id="PF12682"/>
    </source>
</evidence>
<dbReference type="Gene3D" id="3.40.50.360">
    <property type="match status" value="1"/>
</dbReference>
<feature type="domain" description="Flavodoxin-like" evidence="5">
    <location>
        <begin position="57"/>
        <end position="178"/>
    </location>
</feature>
<evidence type="ECO:0000256" key="4">
    <source>
        <dbReference type="SAM" id="Phobius"/>
    </source>
</evidence>
<keyword evidence="7" id="KW-1185">Reference proteome</keyword>
<evidence type="ECO:0000313" key="6">
    <source>
        <dbReference type="EMBL" id="SIS90940.1"/>
    </source>
</evidence>
<evidence type="ECO:0000313" key="7">
    <source>
        <dbReference type="Proteomes" id="UP000185639"/>
    </source>
</evidence>